<dbReference type="Pfam" id="PF00105">
    <property type="entry name" value="zf-C4"/>
    <property type="match status" value="1"/>
</dbReference>
<dbReference type="SMART" id="SM00430">
    <property type="entry name" value="HOLI"/>
    <property type="match status" value="1"/>
</dbReference>
<dbReference type="SUPFAM" id="SSF57716">
    <property type="entry name" value="Glucocorticoid receptor-like (DNA-binding domain)"/>
    <property type="match status" value="1"/>
</dbReference>
<reference evidence="1" key="2">
    <citation type="submission" date="2022-06" db="UniProtKB">
        <authorList>
            <consortium name="EnsemblMetazoa"/>
        </authorList>
    </citation>
    <scope>IDENTIFICATION</scope>
    <source>
        <strain evidence="1">PS312</strain>
    </source>
</reference>
<accession>A0A2A6C3A7</accession>
<organism evidence="1 2">
    <name type="scientific">Pristionchus pacificus</name>
    <name type="common">Parasitic nematode worm</name>
    <dbReference type="NCBI Taxonomy" id="54126"/>
    <lineage>
        <taxon>Eukaryota</taxon>
        <taxon>Metazoa</taxon>
        <taxon>Ecdysozoa</taxon>
        <taxon>Nematoda</taxon>
        <taxon>Chromadorea</taxon>
        <taxon>Rhabditida</taxon>
        <taxon>Rhabditina</taxon>
        <taxon>Diplogasteromorpha</taxon>
        <taxon>Diplogasteroidea</taxon>
        <taxon>Neodiplogasteridae</taxon>
        <taxon>Pristionchus</taxon>
    </lineage>
</organism>
<dbReference type="GO" id="GO:0005634">
    <property type="term" value="C:nucleus"/>
    <property type="evidence" value="ECO:0000318"/>
    <property type="project" value="GO_Central"/>
</dbReference>
<dbReference type="Proteomes" id="UP000005239">
    <property type="component" value="Unassembled WGS sequence"/>
</dbReference>
<dbReference type="EnsemblMetazoa" id="PPA06050.1">
    <property type="protein sequence ID" value="PPA06050.1"/>
    <property type="gene ID" value="WBGene00095604"/>
</dbReference>
<evidence type="ECO:0000313" key="1">
    <source>
        <dbReference type="EnsemblMetazoa" id="PPA06050.1"/>
    </source>
</evidence>
<dbReference type="Pfam" id="PF00104">
    <property type="entry name" value="Hormone_recep"/>
    <property type="match status" value="1"/>
</dbReference>
<dbReference type="PROSITE" id="PS51030">
    <property type="entry name" value="NUCLEAR_REC_DBD_2"/>
    <property type="match status" value="1"/>
</dbReference>
<sequence length="353" mass="41256">MVRPRESREKRLCLACGGSTRISHFGVDLCRACAVFHRRSIDRSYVCRSKTNECQSDISRCRKCRLKKIERLIKVPLVSTSDLNEMQITSDTPLLLKLIKCYRMMCETRLVSELSYRSPPVHPLEMNESDFIPNPATPTILNNSNRIFLSVILKFGDEAFPEFNELNKTEKWSVATNFFHRFRLFECGFRADKKFPDDLNKSFGSYTTFVSEDIAKFFYDDANSNTMFAQSLKKDLRKNRERFRRLKLHDKEFIAVLALMFWNTENSTMSETVLQVGATYKSTILQELYYFYRTSKNLDGYASRLGEVLLLLDVYNQLSTELNHKYELLRLANVFTEDNVLYNATSNINFFLI</sequence>
<gene>
    <name evidence="1" type="primary">WBGene00095604</name>
</gene>
<accession>A0A8R1U6K6</accession>
<dbReference type="InterPro" id="IPR013088">
    <property type="entry name" value="Znf_NHR/GATA"/>
</dbReference>
<dbReference type="PANTHER" id="PTHR46011:SF6">
    <property type="entry name" value="HIGH ZINC ACTIVATED NUCLEAR RECEPTOR PROTEIN"/>
    <property type="match status" value="1"/>
</dbReference>
<protein>
    <submittedName>
        <fullName evidence="1">Nuclear receptor</fullName>
    </submittedName>
</protein>
<evidence type="ECO:0000313" key="2">
    <source>
        <dbReference type="Proteomes" id="UP000005239"/>
    </source>
</evidence>
<dbReference type="InterPro" id="IPR000536">
    <property type="entry name" value="Nucl_hrmn_rcpt_lig-bd"/>
</dbReference>
<keyword evidence="2" id="KW-1185">Reference proteome</keyword>
<dbReference type="InterPro" id="IPR001628">
    <property type="entry name" value="Znf_hrmn_rcpt"/>
</dbReference>
<name>A0A2A6C3A7_PRIPA</name>
<dbReference type="Gene3D" id="3.30.50.10">
    <property type="entry name" value="Erythroid Transcription Factor GATA-1, subunit A"/>
    <property type="match status" value="1"/>
</dbReference>
<dbReference type="GO" id="GO:0008270">
    <property type="term" value="F:zinc ion binding"/>
    <property type="evidence" value="ECO:0007669"/>
    <property type="project" value="InterPro"/>
</dbReference>
<dbReference type="Gene3D" id="1.10.565.10">
    <property type="entry name" value="Retinoid X Receptor"/>
    <property type="match status" value="1"/>
</dbReference>
<dbReference type="PANTHER" id="PTHR46011">
    <property type="entry name" value="NUCLEAR HORMONE RECEPTOR FAMILY MEMBER NHR-86-RELATED"/>
    <property type="match status" value="1"/>
</dbReference>
<dbReference type="SUPFAM" id="SSF48508">
    <property type="entry name" value="Nuclear receptor ligand-binding domain"/>
    <property type="match status" value="1"/>
</dbReference>
<dbReference type="InterPro" id="IPR035500">
    <property type="entry name" value="NHR-like_dom_sf"/>
</dbReference>
<dbReference type="SMART" id="SM00399">
    <property type="entry name" value="ZnF_C4"/>
    <property type="match status" value="1"/>
</dbReference>
<dbReference type="AlphaFoldDB" id="A0A2A6C3A7"/>
<dbReference type="GO" id="GO:0043565">
    <property type="term" value="F:sequence-specific DNA binding"/>
    <property type="evidence" value="ECO:0007669"/>
    <property type="project" value="InterPro"/>
</dbReference>
<dbReference type="GO" id="GO:0003700">
    <property type="term" value="F:DNA-binding transcription factor activity"/>
    <property type="evidence" value="ECO:0000318"/>
    <property type="project" value="GO_Central"/>
</dbReference>
<reference evidence="2" key="1">
    <citation type="journal article" date="2008" name="Nat. Genet.">
        <title>The Pristionchus pacificus genome provides a unique perspective on nematode lifestyle and parasitism.</title>
        <authorList>
            <person name="Dieterich C."/>
            <person name="Clifton S.W."/>
            <person name="Schuster L.N."/>
            <person name="Chinwalla A."/>
            <person name="Delehaunty K."/>
            <person name="Dinkelacker I."/>
            <person name="Fulton L."/>
            <person name="Fulton R."/>
            <person name="Godfrey J."/>
            <person name="Minx P."/>
            <person name="Mitreva M."/>
            <person name="Roeseler W."/>
            <person name="Tian H."/>
            <person name="Witte H."/>
            <person name="Yang S.P."/>
            <person name="Wilson R.K."/>
            <person name="Sommer R.J."/>
        </authorList>
    </citation>
    <scope>NUCLEOTIDE SEQUENCE [LARGE SCALE GENOMIC DNA]</scope>
    <source>
        <strain evidence="2">PS312</strain>
    </source>
</reference>
<proteinExistence type="predicted"/>
<dbReference type="PROSITE" id="PS51843">
    <property type="entry name" value="NR_LBD"/>
    <property type="match status" value="1"/>
</dbReference>